<dbReference type="PROSITE" id="PS50846">
    <property type="entry name" value="HMA_2"/>
    <property type="match status" value="1"/>
</dbReference>
<dbReference type="Gene3D" id="3.30.70.100">
    <property type="match status" value="1"/>
</dbReference>
<organism evidence="3 4">
    <name type="scientific">Rhizosaccharibacter radicis</name>
    <dbReference type="NCBI Taxonomy" id="2782605"/>
    <lineage>
        <taxon>Bacteria</taxon>
        <taxon>Pseudomonadati</taxon>
        <taxon>Pseudomonadota</taxon>
        <taxon>Alphaproteobacteria</taxon>
        <taxon>Acetobacterales</taxon>
        <taxon>Acetobacteraceae</taxon>
        <taxon>Rhizosaccharibacter</taxon>
    </lineage>
</organism>
<dbReference type="Pfam" id="PF00403">
    <property type="entry name" value="HMA"/>
    <property type="match status" value="1"/>
</dbReference>
<name>A0ABT1W134_9PROT</name>
<keyword evidence="4" id="KW-1185">Reference proteome</keyword>
<protein>
    <submittedName>
        <fullName evidence="3">Heavy-metal-associated domain-containing protein</fullName>
    </submittedName>
</protein>
<proteinExistence type="predicted"/>
<dbReference type="InterPro" id="IPR017969">
    <property type="entry name" value="Heavy-metal-associated_CS"/>
</dbReference>
<accession>A0ABT1W134</accession>
<dbReference type="EMBL" id="JAMZEJ010000010">
    <property type="protein sequence ID" value="MCQ8242318.1"/>
    <property type="molecule type" value="Genomic_DNA"/>
</dbReference>
<evidence type="ECO:0000256" key="1">
    <source>
        <dbReference type="ARBA" id="ARBA00022723"/>
    </source>
</evidence>
<gene>
    <name evidence="3" type="ORF">NFI88_15910</name>
</gene>
<dbReference type="PROSITE" id="PS01047">
    <property type="entry name" value="HMA_1"/>
    <property type="match status" value="1"/>
</dbReference>
<comment type="caution">
    <text evidence="3">The sequence shown here is derived from an EMBL/GenBank/DDBJ whole genome shotgun (WGS) entry which is preliminary data.</text>
</comment>
<reference evidence="3 4" key="1">
    <citation type="submission" date="2022-06" db="EMBL/GenBank/DDBJ databases">
        <title>Rhizosaccharibacter gen. nov. sp. nov. KSS12, endophytic bacteria isolated from sugarcane.</title>
        <authorList>
            <person name="Pitiwittayakul N."/>
        </authorList>
    </citation>
    <scope>NUCLEOTIDE SEQUENCE [LARGE SCALE GENOMIC DNA]</scope>
    <source>
        <strain evidence="3 4">KSS12</strain>
    </source>
</reference>
<dbReference type="InterPro" id="IPR036163">
    <property type="entry name" value="HMA_dom_sf"/>
</dbReference>
<dbReference type="Proteomes" id="UP001524547">
    <property type="component" value="Unassembled WGS sequence"/>
</dbReference>
<keyword evidence="1" id="KW-0479">Metal-binding</keyword>
<sequence>MKLSVPDMSCEHCATAVRNAIRSVDPDADASVDLGGKTVSVRTVAAEADILSAVHDAGYEEARIA</sequence>
<dbReference type="CDD" id="cd00371">
    <property type="entry name" value="HMA"/>
    <property type="match status" value="1"/>
</dbReference>
<dbReference type="RefSeq" id="WP_422921068.1">
    <property type="nucleotide sequence ID" value="NZ_JAMZEJ010000010.1"/>
</dbReference>
<dbReference type="SUPFAM" id="SSF55008">
    <property type="entry name" value="HMA, heavy metal-associated domain"/>
    <property type="match status" value="1"/>
</dbReference>
<evidence type="ECO:0000313" key="4">
    <source>
        <dbReference type="Proteomes" id="UP001524547"/>
    </source>
</evidence>
<evidence type="ECO:0000313" key="3">
    <source>
        <dbReference type="EMBL" id="MCQ8242318.1"/>
    </source>
</evidence>
<evidence type="ECO:0000259" key="2">
    <source>
        <dbReference type="PROSITE" id="PS50846"/>
    </source>
</evidence>
<dbReference type="InterPro" id="IPR006121">
    <property type="entry name" value="HMA_dom"/>
</dbReference>
<feature type="domain" description="HMA" evidence="2">
    <location>
        <begin position="1"/>
        <end position="62"/>
    </location>
</feature>